<evidence type="ECO:0000256" key="1">
    <source>
        <dbReference type="ARBA" id="ARBA00093458"/>
    </source>
</evidence>
<organism evidence="3 4">
    <name type="scientific">Morella rubra</name>
    <name type="common">Chinese bayberry</name>
    <dbReference type="NCBI Taxonomy" id="262757"/>
    <lineage>
        <taxon>Eukaryota</taxon>
        <taxon>Viridiplantae</taxon>
        <taxon>Streptophyta</taxon>
        <taxon>Embryophyta</taxon>
        <taxon>Tracheophyta</taxon>
        <taxon>Spermatophyta</taxon>
        <taxon>Magnoliopsida</taxon>
        <taxon>eudicotyledons</taxon>
        <taxon>Gunneridae</taxon>
        <taxon>Pentapetalae</taxon>
        <taxon>rosids</taxon>
        <taxon>fabids</taxon>
        <taxon>Fagales</taxon>
        <taxon>Myricaceae</taxon>
        <taxon>Morella</taxon>
    </lineage>
</organism>
<evidence type="ECO:0000256" key="2">
    <source>
        <dbReference type="SAM" id="MobiDB-lite"/>
    </source>
</evidence>
<evidence type="ECO:0000313" key="4">
    <source>
        <dbReference type="Proteomes" id="UP000516437"/>
    </source>
</evidence>
<dbReference type="GO" id="GO:0016301">
    <property type="term" value="F:kinase activity"/>
    <property type="evidence" value="ECO:0007669"/>
    <property type="project" value="UniProtKB-KW"/>
</dbReference>
<comment type="similarity">
    <text evidence="1">Belongs to the STK19 family.</text>
</comment>
<comment type="caution">
    <text evidence="3">The sequence shown here is derived from an EMBL/GenBank/DDBJ whole genome shotgun (WGS) entry which is preliminary data.</text>
</comment>
<dbReference type="AlphaFoldDB" id="A0A6A1WEX6"/>
<keyword evidence="3" id="KW-0808">Transferase</keyword>
<dbReference type="EMBL" id="RXIC02000020">
    <property type="protein sequence ID" value="KAB1223761.1"/>
    <property type="molecule type" value="Genomic_DNA"/>
</dbReference>
<dbReference type="Proteomes" id="UP000516437">
    <property type="component" value="Chromosome 2"/>
</dbReference>
<dbReference type="Pfam" id="PF10494">
    <property type="entry name" value="Stk19"/>
    <property type="match status" value="1"/>
</dbReference>
<protein>
    <submittedName>
        <fullName evidence="3">Serine/threonine-protein kinase 19</fullName>
    </submittedName>
</protein>
<name>A0A6A1WEX6_9ROSI</name>
<evidence type="ECO:0000313" key="3">
    <source>
        <dbReference type="EMBL" id="KAB1223761.1"/>
    </source>
</evidence>
<reference evidence="3 4" key="1">
    <citation type="journal article" date="2019" name="Plant Biotechnol. J.">
        <title>The red bayberry genome and genetic basis of sex determination.</title>
        <authorList>
            <person name="Jia H.M."/>
            <person name="Jia H.J."/>
            <person name="Cai Q.L."/>
            <person name="Wang Y."/>
            <person name="Zhao H.B."/>
            <person name="Yang W.F."/>
            <person name="Wang G.Y."/>
            <person name="Li Y.H."/>
            <person name="Zhan D.L."/>
            <person name="Shen Y.T."/>
            <person name="Niu Q.F."/>
            <person name="Chang L."/>
            <person name="Qiu J."/>
            <person name="Zhao L."/>
            <person name="Xie H.B."/>
            <person name="Fu W.Y."/>
            <person name="Jin J."/>
            <person name="Li X.W."/>
            <person name="Jiao Y."/>
            <person name="Zhou C.C."/>
            <person name="Tu T."/>
            <person name="Chai C.Y."/>
            <person name="Gao J.L."/>
            <person name="Fan L.J."/>
            <person name="van de Weg E."/>
            <person name="Wang J.Y."/>
            <person name="Gao Z.S."/>
        </authorList>
    </citation>
    <scope>NUCLEOTIDE SEQUENCE [LARGE SCALE GENOMIC DNA]</scope>
    <source>
        <tissue evidence="3">Leaves</tissue>
    </source>
</reference>
<gene>
    <name evidence="3" type="ORF">CJ030_MR2G016654</name>
</gene>
<keyword evidence="3" id="KW-0418">Kinase</keyword>
<accession>A0A6A1WEX6</accession>
<dbReference type="PANTHER" id="PTHR15243:SF0">
    <property type="entry name" value="SERINE_THREONINE-PROTEIN KINASE 19"/>
    <property type="match status" value="1"/>
</dbReference>
<feature type="region of interest" description="Disordered" evidence="2">
    <location>
        <begin position="1"/>
        <end position="30"/>
    </location>
</feature>
<dbReference type="PANTHER" id="PTHR15243">
    <property type="entry name" value="SERINE/THREONINE-PROTEIN KINASE 19"/>
    <property type="match status" value="1"/>
</dbReference>
<sequence>MDEIPESSSRGRKRHRDQEDTVSQCDELDQPSSLEENLTFSDTLVALRIMRAQFPRLEKVSIQPFVLRSQLYSSIKDRTQVDRELESLRREKVVRTFKLNTGQDDHAVMFLDDYLNQRSSVYNMGVCMGVVFWTHGLGDYGVLGIHASALKQ</sequence>
<dbReference type="OrthoDB" id="10261701at2759"/>
<dbReference type="InterPro" id="IPR018865">
    <property type="entry name" value="STK19-like"/>
</dbReference>
<proteinExistence type="inferred from homology"/>
<keyword evidence="4" id="KW-1185">Reference proteome</keyword>